<dbReference type="GO" id="GO:0003964">
    <property type="term" value="F:RNA-directed DNA polymerase activity"/>
    <property type="evidence" value="ECO:0007669"/>
    <property type="project" value="UniProtKB-KW"/>
</dbReference>
<dbReference type="GO" id="GO:0046872">
    <property type="term" value="F:metal ion binding"/>
    <property type="evidence" value="ECO:0007669"/>
    <property type="project" value="UniProtKB-UniRule"/>
</dbReference>
<evidence type="ECO:0000256" key="2">
    <source>
        <dbReference type="ARBA" id="ARBA00022723"/>
    </source>
</evidence>
<evidence type="ECO:0000256" key="5">
    <source>
        <dbReference type="ARBA" id="ARBA00022842"/>
    </source>
</evidence>
<dbReference type="InterPro" id="IPR051083">
    <property type="entry name" value="GrpII_Intron_Splice-Mob/Def"/>
</dbReference>
<dbReference type="PROSITE" id="PS50878">
    <property type="entry name" value="RT_POL"/>
    <property type="match status" value="1"/>
</dbReference>
<dbReference type="AlphaFoldDB" id="A0A7V0T5M9"/>
<feature type="domain" description="Reverse transcriptase" evidence="9">
    <location>
        <begin position="50"/>
        <end position="275"/>
    </location>
</feature>
<feature type="binding site" evidence="8">
    <location>
        <position position="646"/>
    </location>
    <ligand>
        <name>Mn(2+)</name>
        <dbReference type="ChEBI" id="CHEBI:29035"/>
    </ligand>
</feature>
<dbReference type="Pfam" id="PF00078">
    <property type="entry name" value="RVT_1"/>
    <property type="match status" value="1"/>
</dbReference>
<dbReference type="CDD" id="cd01651">
    <property type="entry name" value="RT_G2_intron"/>
    <property type="match status" value="1"/>
</dbReference>
<dbReference type="SUPFAM" id="SSF56672">
    <property type="entry name" value="DNA/RNA polymerases"/>
    <property type="match status" value="1"/>
</dbReference>
<dbReference type="PANTHER" id="PTHR34047:SF8">
    <property type="entry name" value="PROTEIN YKFC"/>
    <property type="match status" value="1"/>
</dbReference>
<dbReference type="InterPro" id="IPR043502">
    <property type="entry name" value="DNA/RNA_pol_sf"/>
</dbReference>
<keyword evidence="10" id="KW-0548">Nucleotidyltransferase</keyword>
<dbReference type="GO" id="GO:0003677">
    <property type="term" value="F:DNA binding"/>
    <property type="evidence" value="ECO:0007669"/>
    <property type="project" value="UniProtKB-KW"/>
</dbReference>
<dbReference type="InterPro" id="IPR030931">
    <property type="entry name" value="Group_II_RT_mat"/>
</dbReference>
<dbReference type="InterPro" id="IPR042206">
    <property type="entry name" value="CRISPR-assoc_Cas1_C"/>
</dbReference>
<keyword evidence="3 8" id="KW-0255">Endonuclease</keyword>
<comment type="subunit">
    <text evidence="8">Homodimer, forms a heterotetramer with a Cas2 homodimer.</text>
</comment>
<dbReference type="GO" id="GO:0043571">
    <property type="term" value="P:maintenance of CRISPR repeat elements"/>
    <property type="evidence" value="ECO:0007669"/>
    <property type="project" value="UniProtKB-UniRule"/>
</dbReference>
<dbReference type="InterPro" id="IPR000477">
    <property type="entry name" value="RT_dom"/>
</dbReference>
<keyword evidence="8" id="KW-0464">Manganese</keyword>
<protein>
    <recommendedName>
        <fullName evidence="8">CRISPR-associated endonuclease Cas1</fullName>
        <ecNumber evidence="8">3.1.-.-</ecNumber>
    </recommendedName>
</protein>
<reference evidence="10" key="1">
    <citation type="journal article" date="2020" name="mSystems">
        <title>Genome- and Community-Level Interaction Insights into Carbon Utilization and Element Cycling Functions of Hydrothermarchaeota in Hydrothermal Sediment.</title>
        <authorList>
            <person name="Zhou Z."/>
            <person name="Liu Y."/>
            <person name="Xu W."/>
            <person name="Pan J."/>
            <person name="Luo Z.H."/>
            <person name="Li M."/>
        </authorList>
    </citation>
    <scope>NUCLEOTIDE SEQUENCE [LARGE SCALE GENOMIC DNA]</scope>
    <source>
        <strain evidence="10">SpSt-1182</strain>
    </source>
</reference>
<keyword evidence="4 8" id="KW-0378">Hydrolase</keyword>
<accession>A0A7V0T5M9</accession>
<keyword evidence="5 8" id="KW-0460">Magnesium</keyword>
<feature type="binding site" evidence="8">
    <location>
        <position position="661"/>
    </location>
    <ligand>
        <name>Mn(2+)</name>
        <dbReference type="ChEBI" id="CHEBI:29035"/>
    </ligand>
</feature>
<evidence type="ECO:0000256" key="8">
    <source>
        <dbReference type="HAMAP-Rule" id="MF_01470"/>
    </source>
</evidence>
<gene>
    <name evidence="10" type="primary">ltrA</name>
    <name evidence="8" type="synonym">cas1</name>
    <name evidence="10" type="ORF">ENN51_05005</name>
</gene>
<organism evidence="10">
    <name type="scientific">candidate division WOR-3 bacterium</name>
    <dbReference type="NCBI Taxonomy" id="2052148"/>
    <lineage>
        <taxon>Bacteria</taxon>
        <taxon>Bacteria division WOR-3</taxon>
    </lineage>
</organism>
<dbReference type="Gene3D" id="3.100.10.20">
    <property type="entry name" value="CRISPR-associated endonuclease Cas1, N-terminal domain"/>
    <property type="match status" value="1"/>
</dbReference>
<dbReference type="GO" id="GO:0016787">
    <property type="term" value="F:hydrolase activity"/>
    <property type="evidence" value="ECO:0007669"/>
    <property type="project" value="UniProtKB-KW"/>
</dbReference>
<dbReference type="NCBIfam" id="TIGR04416">
    <property type="entry name" value="group_II_RT_mat"/>
    <property type="match status" value="1"/>
</dbReference>
<comment type="function">
    <text evidence="8">CRISPR (clustered regularly interspaced short palindromic repeat), is an adaptive immune system that provides protection against mobile genetic elements (viruses, transposable elements and conjugative plasmids). CRISPR clusters contain spacers, sequences complementary to antecedent mobile elements, and target invading nucleic acids. CRISPR clusters are transcribed and processed into CRISPR RNA (crRNA). Acts as a dsDNA endonuclease. Involved in the integration of spacer DNA into the CRISPR cassette.</text>
</comment>
<dbReference type="InterPro" id="IPR002729">
    <property type="entry name" value="CRISPR-assoc_Cas1"/>
</dbReference>
<evidence type="ECO:0000256" key="7">
    <source>
        <dbReference type="ARBA" id="ARBA00023125"/>
    </source>
</evidence>
<comment type="similarity">
    <text evidence="8">Belongs to the CRISPR-associated endonuclease Cas1 family.</text>
</comment>
<comment type="cofactor">
    <cofactor evidence="8">
        <name>Mg(2+)</name>
        <dbReference type="ChEBI" id="CHEBI:18420"/>
    </cofactor>
    <cofactor evidence="8">
        <name>Mn(2+)</name>
        <dbReference type="ChEBI" id="CHEBI:29035"/>
    </cofactor>
</comment>
<keyword evidence="1 8" id="KW-0540">Nuclease</keyword>
<dbReference type="CDD" id="cd09634">
    <property type="entry name" value="Cas1_I-II-III"/>
    <property type="match status" value="1"/>
</dbReference>
<name>A0A7V0T5M9_UNCW3</name>
<keyword evidence="10" id="KW-0808">Transferase</keyword>
<proteinExistence type="inferred from homology"/>
<evidence type="ECO:0000256" key="1">
    <source>
        <dbReference type="ARBA" id="ARBA00022722"/>
    </source>
</evidence>
<evidence type="ECO:0000313" key="10">
    <source>
        <dbReference type="EMBL" id="HDQ99627.1"/>
    </source>
</evidence>
<keyword evidence="6 8" id="KW-0051">Antiviral defense</keyword>
<dbReference type="EC" id="3.1.-.-" evidence="8"/>
<dbReference type="Pfam" id="PF08388">
    <property type="entry name" value="GIIM"/>
    <property type="match status" value="1"/>
</dbReference>
<dbReference type="GO" id="GO:0004519">
    <property type="term" value="F:endonuclease activity"/>
    <property type="evidence" value="ECO:0007669"/>
    <property type="project" value="UniProtKB-UniRule"/>
</dbReference>
<dbReference type="InterPro" id="IPR042211">
    <property type="entry name" value="CRISPR-assoc_Cas1_N"/>
</dbReference>
<dbReference type="GO" id="GO:0051607">
    <property type="term" value="P:defense response to virus"/>
    <property type="evidence" value="ECO:0007669"/>
    <property type="project" value="UniProtKB-UniRule"/>
</dbReference>
<dbReference type="PANTHER" id="PTHR34047">
    <property type="entry name" value="NUCLEAR INTRON MATURASE 1, MITOCHONDRIAL-RELATED"/>
    <property type="match status" value="1"/>
</dbReference>
<dbReference type="Gene3D" id="1.20.120.920">
    <property type="entry name" value="CRISPR-associated endonuclease Cas1, C-terminal domain"/>
    <property type="match status" value="1"/>
</dbReference>
<dbReference type="HAMAP" id="MF_01470">
    <property type="entry name" value="Cas1"/>
    <property type="match status" value="1"/>
</dbReference>
<comment type="caution">
    <text evidence="10">The sequence shown here is derived from an EMBL/GenBank/DDBJ whole genome shotgun (WGS) entry which is preliminary data.</text>
</comment>
<feature type="binding site" evidence="8">
    <location>
        <position position="581"/>
    </location>
    <ligand>
        <name>Mn(2+)</name>
        <dbReference type="ChEBI" id="CHEBI:29035"/>
    </ligand>
</feature>
<dbReference type="Pfam" id="PF01867">
    <property type="entry name" value="Cas_Cas1"/>
    <property type="match status" value="1"/>
</dbReference>
<evidence type="ECO:0000256" key="4">
    <source>
        <dbReference type="ARBA" id="ARBA00022801"/>
    </source>
</evidence>
<evidence type="ECO:0000256" key="6">
    <source>
        <dbReference type="ARBA" id="ARBA00023118"/>
    </source>
</evidence>
<sequence length="745" mass="83490">MTGHFFRRVCDLSTLHRAWTAVRANRAGPGADEVSLAEFERTLARNLQSLSRALAGQSYVPEPLRQVYIPKSDGRKRRLSIPSVRDRIAQQAVKLVIEPLFEGRFLSCSYGYRPGRGPQRAVEQLESLISQGLGTVARADIAEFFDSISHELLLRLVRQRVWEPPVLRLIELWLRSGAIGPHGWSDGEIGVAQGGVISPLLANIYLHEFDWEMVRRRVDLVRYADDFIIAARDRPAAERALADARHFLNSRLALKLGLAEVRHVDEGFCFLGFRFHPGGRSIAPEKVEKVKHQIIDLLTGSRDLPGMLNGLNRAIRAWREYYGSCDCTEQFRFLERFMLRELARQMKSLDGLDRSESRRALAGLELFLPRSAAGRTQVTALVLAEAGLKPMPRAKAKPRSVGNAVALQRRRSLRELESRSVVTASRPGLFLGRSGRRLVVRERGRKELELPLARVKHVLVASNGVAMSSDLVRACAEAGIPLVFLDERGRPGAWLLASSCPLYSLTGEQFEARRTGRAVEIARAIVRGKVTNQMNLLRYYGKYRGRRESGFRAGLDEAVLKMKGLLARTAEAEGQSLFALEGQSAAVYWSLVKELLASDACFEHRAKKGATDLVNSLLNYGYGVLYARLLPELVLAGLNPGVGMLHVANPGRPALLFDMVEEFRQPAVDRAVFALVRRRTRLEMKDDRLAADTRRRLVDAISRNLAGRVYYDGHRLPLAEVMTKQVRRLAAAVKGKQNYEPFVFH</sequence>
<keyword evidence="7 8" id="KW-0238">DNA-binding</keyword>
<dbReference type="EMBL" id="DSBX01000193">
    <property type="protein sequence ID" value="HDQ99627.1"/>
    <property type="molecule type" value="Genomic_DNA"/>
</dbReference>
<evidence type="ECO:0000256" key="3">
    <source>
        <dbReference type="ARBA" id="ARBA00022759"/>
    </source>
</evidence>
<keyword evidence="10" id="KW-0695">RNA-directed DNA polymerase</keyword>
<keyword evidence="2 8" id="KW-0479">Metal-binding</keyword>
<evidence type="ECO:0000259" key="9">
    <source>
        <dbReference type="PROSITE" id="PS50878"/>
    </source>
</evidence>
<dbReference type="Proteomes" id="UP000885672">
    <property type="component" value="Unassembled WGS sequence"/>
</dbReference>
<dbReference type="InterPro" id="IPR013597">
    <property type="entry name" value="Mat_intron_G2"/>
</dbReference>
<dbReference type="NCBIfam" id="TIGR00287">
    <property type="entry name" value="cas1"/>
    <property type="match status" value="1"/>
</dbReference>